<dbReference type="RefSeq" id="XP_060291375.1">
    <property type="nucleotide sequence ID" value="XM_060442805.1"/>
</dbReference>
<reference evidence="2" key="1">
    <citation type="submission" date="2023-06" db="EMBL/GenBank/DDBJ databases">
        <title>Genome-scale phylogeny and comparative genomics of the fungal order Sordariales.</title>
        <authorList>
            <consortium name="Lawrence Berkeley National Laboratory"/>
            <person name="Hensen N."/>
            <person name="Bonometti L."/>
            <person name="Westerberg I."/>
            <person name="Brannstrom I.O."/>
            <person name="Guillou S."/>
            <person name="Cros-Aarteil S."/>
            <person name="Calhoun S."/>
            <person name="Haridas S."/>
            <person name="Kuo A."/>
            <person name="Mondo S."/>
            <person name="Pangilinan J."/>
            <person name="Riley R."/>
            <person name="LaButti K."/>
            <person name="Andreopoulos B."/>
            <person name="Lipzen A."/>
            <person name="Chen C."/>
            <person name="Yanf M."/>
            <person name="Daum C."/>
            <person name="Ng V."/>
            <person name="Clum A."/>
            <person name="Steindorff A."/>
            <person name="Ohm R."/>
            <person name="Martin F."/>
            <person name="Silar P."/>
            <person name="Natvig D."/>
            <person name="Lalanne C."/>
            <person name="Gautier V."/>
            <person name="Ament-velasquez S.L."/>
            <person name="Kruys A."/>
            <person name="Hutchinson M.I."/>
            <person name="Powell A.J."/>
            <person name="Barry K."/>
            <person name="Miller A.N."/>
            <person name="Grigoriev I.V."/>
            <person name="Debuchy R."/>
            <person name="Gladieux P."/>
            <person name="Thoren M.H."/>
            <person name="Johannesson H."/>
        </authorList>
    </citation>
    <scope>NUCLEOTIDE SEQUENCE</scope>
    <source>
        <strain evidence="2">SMH2392-1A</strain>
    </source>
</reference>
<organism evidence="2 3">
    <name type="scientific">Lasiosphaeria miniovina</name>
    <dbReference type="NCBI Taxonomy" id="1954250"/>
    <lineage>
        <taxon>Eukaryota</taxon>
        <taxon>Fungi</taxon>
        <taxon>Dikarya</taxon>
        <taxon>Ascomycota</taxon>
        <taxon>Pezizomycotina</taxon>
        <taxon>Sordariomycetes</taxon>
        <taxon>Sordariomycetidae</taxon>
        <taxon>Sordariales</taxon>
        <taxon>Lasiosphaeriaceae</taxon>
        <taxon>Lasiosphaeria</taxon>
    </lineage>
</organism>
<evidence type="ECO:0000313" key="2">
    <source>
        <dbReference type="EMBL" id="KAK0706281.1"/>
    </source>
</evidence>
<feature type="region of interest" description="Disordered" evidence="1">
    <location>
        <begin position="354"/>
        <end position="532"/>
    </location>
</feature>
<dbReference type="Gene3D" id="1.10.10.2360">
    <property type="match status" value="1"/>
</dbReference>
<protein>
    <recommendedName>
        <fullName evidence="4">BTB domain-containing protein</fullName>
    </recommendedName>
</protein>
<gene>
    <name evidence="2" type="ORF">B0T26DRAFT_726094</name>
</gene>
<feature type="compositionally biased region" description="Basic residues" evidence="1">
    <location>
        <begin position="432"/>
        <end position="447"/>
    </location>
</feature>
<feature type="compositionally biased region" description="Low complexity" evidence="1">
    <location>
        <begin position="495"/>
        <end position="505"/>
    </location>
</feature>
<comment type="caution">
    <text evidence="2">The sequence shown here is derived from an EMBL/GenBank/DDBJ whole genome shotgun (WGS) entry which is preliminary data.</text>
</comment>
<feature type="compositionally biased region" description="Low complexity" evidence="1">
    <location>
        <begin position="472"/>
        <end position="483"/>
    </location>
</feature>
<accession>A0AA40DM40</accession>
<evidence type="ECO:0000256" key="1">
    <source>
        <dbReference type="SAM" id="MobiDB-lite"/>
    </source>
</evidence>
<dbReference type="EMBL" id="JAUIRO010000007">
    <property type="protein sequence ID" value="KAK0706281.1"/>
    <property type="molecule type" value="Genomic_DNA"/>
</dbReference>
<dbReference type="Proteomes" id="UP001172101">
    <property type="component" value="Unassembled WGS sequence"/>
</dbReference>
<dbReference type="AlphaFoldDB" id="A0AA40DM40"/>
<dbReference type="GeneID" id="85326075"/>
<feature type="compositionally biased region" description="Basic and acidic residues" evidence="1">
    <location>
        <begin position="374"/>
        <end position="384"/>
    </location>
</feature>
<proteinExistence type="predicted"/>
<keyword evidence="3" id="KW-1185">Reference proteome</keyword>
<dbReference type="PANTHER" id="PTHR37538">
    <property type="entry name" value="BTB DOMAIN-CONTAINING PROTEIN"/>
    <property type="match status" value="1"/>
</dbReference>
<sequence>MQRGPTAACKCWNVLKDCDWMPVPATVAPPFQCNVAGQLLGARKRTDTHLQQAALLGINQAASPRRRRGQRHETTLPKTFLYCPQLYLQRHPLVIRSPNKPSVGFPKVYNDTYYQVPSGKMAPKNSTMAERAPTAAETKEDACFGKSPFTSTSMVTLRFKQGDLLNVHPAILYRNPKLALLDTSKQNSWSFPKPPSLSHISRGAGHVLVHYLYTDSYRTLDWTGPTTVHDEAIAKLRTGFEVYATARQFELDRLEELAKEQISLLSKEVDPFTILNVVSEAYPTSTNKDTWFPTYMKAVVKTAFEGSEALPKSEASENEREDGIPTARILLRGAVEIYREMVEALAVKNMPVTLEKPVPVPPRDEENTWGLETANKDKKARYAMEPEPEPYAGPAPEAEPEPEVGPVPDDGHALIPEPSQQEDIVWDFTTAKKSKKDKKDKKKKSKKGAVESEPEPEPAPVPEPTAEKEDNTTASSTAASNTTGAWSIFGVSRSTTTGTPFGGTTNAAAVGGPPGTASPAFTPTTDKEVGDPYHSISFQNNLFMDAYKGWSGEELRLADYSQGHKQGSSAGGGTGASGASLFGKTGFGSSK</sequence>
<name>A0AA40DM40_9PEZI</name>
<feature type="region of interest" description="Disordered" evidence="1">
    <location>
        <begin position="561"/>
        <end position="591"/>
    </location>
</feature>
<evidence type="ECO:0000313" key="3">
    <source>
        <dbReference type="Proteomes" id="UP001172101"/>
    </source>
</evidence>
<evidence type="ECO:0008006" key="4">
    <source>
        <dbReference type="Google" id="ProtNLM"/>
    </source>
</evidence>
<dbReference type="PANTHER" id="PTHR37538:SF4">
    <property type="entry name" value="PITSLRE SERINE_THREONINE-PROTEIN KINASE CDC2L1"/>
    <property type="match status" value="1"/>
</dbReference>